<comment type="caution">
    <text evidence="2">The sequence shown here is derived from an EMBL/GenBank/DDBJ whole genome shotgun (WGS) entry which is preliminary data.</text>
</comment>
<gene>
    <name evidence="2" type="ORF">E2562_019047</name>
</gene>
<keyword evidence="3" id="KW-1185">Reference proteome</keyword>
<accession>A0A6G1EMX7</accession>
<organism evidence="2 3">
    <name type="scientific">Oryza meyeriana var. granulata</name>
    <dbReference type="NCBI Taxonomy" id="110450"/>
    <lineage>
        <taxon>Eukaryota</taxon>
        <taxon>Viridiplantae</taxon>
        <taxon>Streptophyta</taxon>
        <taxon>Embryophyta</taxon>
        <taxon>Tracheophyta</taxon>
        <taxon>Spermatophyta</taxon>
        <taxon>Magnoliopsida</taxon>
        <taxon>Liliopsida</taxon>
        <taxon>Poales</taxon>
        <taxon>Poaceae</taxon>
        <taxon>BOP clade</taxon>
        <taxon>Oryzoideae</taxon>
        <taxon>Oryzeae</taxon>
        <taxon>Oryzinae</taxon>
        <taxon>Oryza</taxon>
        <taxon>Oryza meyeriana</taxon>
    </lineage>
</organism>
<feature type="region of interest" description="Disordered" evidence="1">
    <location>
        <begin position="95"/>
        <end position="117"/>
    </location>
</feature>
<evidence type="ECO:0000313" key="3">
    <source>
        <dbReference type="Proteomes" id="UP000479710"/>
    </source>
</evidence>
<dbReference type="EMBL" id="SPHZ02000003">
    <property type="protein sequence ID" value="KAF0925979.1"/>
    <property type="molecule type" value="Genomic_DNA"/>
</dbReference>
<protein>
    <submittedName>
        <fullName evidence="2">Uncharacterized protein</fullName>
    </submittedName>
</protein>
<proteinExistence type="predicted"/>
<dbReference type="OrthoDB" id="426882at2759"/>
<feature type="compositionally biased region" description="Polar residues" evidence="1">
    <location>
        <begin position="95"/>
        <end position="106"/>
    </location>
</feature>
<evidence type="ECO:0000313" key="2">
    <source>
        <dbReference type="EMBL" id="KAF0925979.1"/>
    </source>
</evidence>
<dbReference type="AlphaFoldDB" id="A0A6G1EMX7"/>
<dbReference type="Proteomes" id="UP000479710">
    <property type="component" value="Unassembled WGS sequence"/>
</dbReference>
<reference evidence="2 3" key="1">
    <citation type="submission" date="2019-11" db="EMBL/GenBank/DDBJ databases">
        <title>Whole genome sequence of Oryza granulata.</title>
        <authorList>
            <person name="Li W."/>
        </authorList>
    </citation>
    <scope>NUCLEOTIDE SEQUENCE [LARGE SCALE GENOMIC DNA]</scope>
    <source>
        <strain evidence="3">cv. Menghai</strain>
        <tissue evidence="2">Leaf</tissue>
    </source>
</reference>
<sequence length="117" mass="13250">MAKREDAQPLFFKVTERTVQGFAGYWGWQRMPHLHNLLRFEVLYVLTNMLEFIDKDGKEQCFSTHYLCCPTGHGRSMLLLHLARLAAATLSSQIEGTIQSSSSSAVEKTGDRGGWSR</sequence>
<name>A0A6G1EMX7_9ORYZ</name>
<evidence type="ECO:0000256" key="1">
    <source>
        <dbReference type="SAM" id="MobiDB-lite"/>
    </source>
</evidence>